<evidence type="ECO:0000313" key="2">
    <source>
        <dbReference type="Proteomes" id="UP000120576"/>
    </source>
</evidence>
<reference evidence="1 2" key="1">
    <citation type="journal article" date="2006" name="J. Gen. Virol.">
        <title>Genome sequences of two frog herpesviruses.</title>
        <authorList>
            <person name="Davison A.J."/>
            <person name="Cunningham C."/>
            <person name="Sauerbier W."/>
            <person name="McKinnell R.G."/>
        </authorList>
    </citation>
    <scope>NUCLEOTIDE SEQUENCE [LARGE SCALE GENOMIC DNA]</scope>
    <source>
        <strain evidence="1">ATCC VR-568</strain>
    </source>
</reference>
<evidence type="ECO:0000313" key="1">
    <source>
        <dbReference type="EMBL" id="ABG25595.1"/>
    </source>
</evidence>
<accession>Q14W24</accession>
<dbReference type="KEGG" id="vg:5179424"/>
<dbReference type="GeneID" id="5179424"/>
<keyword evidence="2" id="KW-1185">Reference proteome</keyword>
<dbReference type="RefSeq" id="YP_656590.1">
    <property type="nucleotide sequence ID" value="NC_008210.1"/>
</dbReference>
<dbReference type="EMBL" id="DQ665652">
    <property type="protein sequence ID" value="ABG25595.1"/>
    <property type="molecule type" value="Genomic_DNA"/>
</dbReference>
<protein>
    <submittedName>
        <fullName evidence="1">ORF82</fullName>
    </submittedName>
</protein>
<proteinExistence type="predicted"/>
<name>Q14W24_9VIRU</name>
<organism evidence="1 2">
    <name type="scientific">Ranid herpesvirus 2</name>
    <dbReference type="NCBI Taxonomy" id="389214"/>
    <lineage>
        <taxon>Viruses</taxon>
        <taxon>Duplodnaviria</taxon>
        <taxon>Heunggongvirae</taxon>
        <taxon>Peploviricota</taxon>
        <taxon>Herviviricetes</taxon>
        <taxon>Herpesvirales</taxon>
        <taxon>Alloherpesviridae</taxon>
        <taxon>Batravirus</taxon>
        <taxon>Batravirus ranidallo2</taxon>
    </lineage>
</organism>
<dbReference type="Proteomes" id="UP000120576">
    <property type="component" value="Genome"/>
</dbReference>
<sequence length="595" mass="66765">MDVQKLRSLAVRIYKIIHNLQLSPCPKVESLAFLEPFSRAVPVLVLPSRRYYYSPLACGPLPGDLAESAFDHMIIASDWFRIQPMTDKEIKKQAHDEFYDTVMDFEDRQVMVYAPGSWTRFSAGSFVMAGTRAIDPTATVRYDGMAGRTYEKNDFIMFAEGTLAHASQYSLLPETTQTFKLPDGLILHAGAIKSRWSRLCFTPNERLVNCEIMCVDGITWLHAVRKVRKAHAFYISLNSRYRSKPPQCVNAYGPFEGARVVQKHRAGAVVYQYGPTGVEGFSLLMNAVGEDGDVCNNLTYMKPKATCLMHEFLKELCPAGCVQMAESAEEAVSSMGHGLVIVNPSKNVEEEIYDAETTLAPPLRFTHPWLPAVPQHTLPQQTKTQLLAENTFEGVMRLLVQAGTELYDATMEIMLEGVRRVHQPGRISAGQHLRYYVRHNPHQEWGFDKTLKVVSAALMESLCSNDDHMAYAISCCFALDGIHRLSRVRERLLTLFSCVVTEQALRCCTCFSDAYMCASLFFQNLHSLQLKRIALNVATILTPNIHVHMTPTKYPVLNMSELNDYVGADHAVWDAVNALSTEPNIVKHIKGVLGV</sequence>